<evidence type="ECO:0000256" key="4">
    <source>
        <dbReference type="ARBA" id="ARBA00022833"/>
    </source>
</evidence>
<dbReference type="Pfam" id="PF13923">
    <property type="entry name" value="zf-C3HC4_2"/>
    <property type="match status" value="1"/>
</dbReference>
<dbReference type="PANTHER" id="PTHR10825:SF29">
    <property type="entry name" value="POLYCOMB GROUP RING FINGER PROTEIN 1"/>
    <property type="match status" value="1"/>
</dbReference>
<comment type="caution">
    <text evidence="9">The sequence shown here is derived from an EMBL/GenBank/DDBJ whole genome shotgun (WGS) entry which is preliminary data.</text>
</comment>
<gene>
    <name evidence="9" type="ORF">MEDL_21548</name>
</gene>
<feature type="compositionally biased region" description="Basic and acidic residues" evidence="7">
    <location>
        <begin position="373"/>
        <end position="392"/>
    </location>
</feature>
<dbReference type="SUPFAM" id="SSF57850">
    <property type="entry name" value="RING/U-box"/>
    <property type="match status" value="1"/>
</dbReference>
<evidence type="ECO:0000256" key="3">
    <source>
        <dbReference type="ARBA" id="ARBA00022771"/>
    </source>
</evidence>
<proteinExistence type="predicted"/>
<dbReference type="GO" id="GO:0008270">
    <property type="term" value="F:zinc ion binding"/>
    <property type="evidence" value="ECO:0007669"/>
    <property type="project" value="UniProtKB-KW"/>
</dbReference>
<evidence type="ECO:0000256" key="5">
    <source>
        <dbReference type="ARBA" id="ARBA00023242"/>
    </source>
</evidence>
<feature type="compositionally biased region" description="Polar residues" evidence="7">
    <location>
        <begin position="326"/>
        <end position="335"/>
    </location>
</feature>
<protein>
    <submittedName>
        <fullName evidence="9">PCGF4</fullName>
    </submittedName>
</protein>
<feature type="compositionally biased region" description="Low complexity" evidence="7">
    <location>
        <begin position="315"/>
        <end position="324"/>
    </location>
</feature>
<dbReference type="OrthoDB" id="1305878at2759"/>
<keyword evidence="2" id="KW-0479">Metal-binding</keyword>
<dbReference type="PROSITE" id="PS50089">
    <property type="entry name" value="ZF_RING_2"/>
    <property type="match status" value="1"/>
</dbReference>
<name>A0A8S3RF01_MYTED</name>
<reference evidence="9" key="1">
    <citation type="submission" date="2021-03" db="EMBL/GenBank/DDBJ databases">
        <authorList>
            <person name="Bekaert M."/>
        </authorList>
    </citation>
    <scope>NUCLEOTIDE SEQUENCE</scope>
</reference>
<dbReference type="GO" id="GO:0000122">
    <property type="term" value="P:negative regulation of transcription by RNA polymerase II"/>
    <property type="evidence" value="ECO:0007669"/>
    <property type="project" value="TreeGrafter"/>
</dbReference>
<dbReference type="InterPro" id="IPR001841">
    <property type="entry name" value="Znf_RING"/>
</dbReference>
<dbReference type="InterPro" id="IPR013083">
    <property type="entry name" value="Znf_RING/FYVE/PHD"/>
</dbReference>
<sequence length="488" mass="54350">MEGSKLKLAELNAHLICVLCGGYLIDATSIVECLHSFCRTCIIHYLHTSNYCPVCEVLVHKKRPLEHIRPDNTLQDIVYKTVPGLFKEEMRRRREFYDNIKNRTGNDTSENIPREGTRIVFSSDEMFSLCIQFSGREAGKDTFTEKFEDCRYLLCPAGVSIQHLKKFIKLKFSLPDRYKVDCFCGEELLDDHYTLVDVAYITGWRRDSVLQITYAFYGNPAKQPSVADTAQLLSDTAQLLVVSDDTCSNGCVSSVTNTGSDDECFEDSGCEVNDSQISHDESALSDIVDQQETSCGIDLSMKTMKKNSEREKNTNRNNNNNATADESLTSKQSECSSKSYMTSYVTFLGQRVSSSNTPMKLPLRSPTAASTPNDDKPTIDLDDSGHVSDDSKQNPISPSIQNNNYMILPNKTTVQDKPLTLKIRKPSSDLADGTKSDKVDPDISGDKHAKCIGVCNGHEVNAVKSKSDKLLLRLSRDGDSNNYTASMS</sequence>
<dbReference type="Proteomes" id="UP000683360">
    <property type="component" value="Unassembled WGS sequence"/>
</dbReference>
<keyword evidence="5" id="KW-0539">Nucleus</keyword>
<evidence type="ECO:0000259" key="8">
    <source>
        <dbReference type="PROSITE" id="PS50089"/>
    </source>
</evidence>
<evidence type="ECO:0000313" key="9">
    <source>
        <dbReference type="EMBL" id="CAG2207173.1"/>
    </source>
</evidence>
<accession>A0A8S3RF01</accession>
<dbReference type="SMART" id="SM00184">
    <property type="entry name" value="RING"/>
    <property type="match status" value="1"/>
</dbReference>
<keyword evidence="4" id="KW-0862">Zinc</keyword>
<keyword evidence="10" id="KW-1185">Reference proteome</keyword>
<dbReference type="InterPro" id="IPR017907">
    <property type="entry name" value="Znf_RING_CS"/>
</dbReference>
<dbReference type="PANTHER" id="PTHR10825">
    <property type="entry name" value="RING FINGER DOMAIN-CONTAINING, POLYCOMB GROUP COMPONENT"/>
    <property type="match status" value="1"/>
</dbReference>
<evidence type="ECO:0000256" key="7">
    <source>
        <dbReference type="SAM" id="MobiDB-lite"/>
    </source>
</evidence>
<keyword evidence="3 6" id="KW-0863">Zinc-finger</keyword>
<dbReference type="InterPro" id="IPR032443">
    <property type="entry name" value="RAWUL"/>
</dbReference>
<organism evidence="9 10">
    <name type="scientific">Mytilus edulis</name>
    <name type="common">Blue mussel</name>
    <dbReference type="NCBI Taxonomy" id="6550"/>
    <lineage>
        <taxon>Eukaryota</taxon>
        <taxon>Metazoa</taxon>
        <taxon>Spiralia</taxon>
        <taxon>Lophotrochozoa</taxon>
        <taxon>Mollusca</taxon>
        <taxon>Bivalvia</taxon>
        <taxon>Autobranchia</taxon>
        <taxon>Pteriomorphia</taxon>
        <taxon>Mytilida</taxon>
        <taxon>Mytiloidea</taxon>
        <taxon>Mytilidae</taxon>
        <taxon>Mytilinae</taxon>
        <taxon>Mytilus</taxon>
    </lineage>
</organism>
<evidence type="ECO:0000313" key="10">
    <source>
        <dbReference type="Proteomes" id="UP000683360"/>
    </source>
</evidence>
<dbReference type="Gene3D" id="3.10.20.90">
    <property type="entry name" value="Phosphatidylinositol 3-kinase Catalytic Subunit, Chain A, domain 1"/>
    <property type="match status" value="1"/>
</dbReference>
<feature type="region of interest" description="Disordered" evidence="7">
    <location>
        <begin position="354"/>
        <end position="403"/>
    </location>
</feature>
<feature type="region of interest" description="Disordered" evidence="7">
    <location>
        <begin position="301"/>
        <end position="335"/>
    </location>
</feature>
<evidence type="ECO:0000256" key="6">
    <source>
        <dbReference type="PROSITE-ProRule" id="PRU00175"/>
    </source>
</evidence>
<dbReference type="PROSITE" id="PS00518">
    <property type="entry name" value="ZF_RING_1"/>
    <property type="match status" value="1"/>
</dbReference>
<dbReference type="Gene3D" id="3.30.40.10">
    <property type="entry name" value="Zinc/RING finger domain, C3HC4 (zinc finger)"/>
    <property type="match status" value="1"/>
</dbReference>
<dbReference type="GO" id="GO:0035102">
    <property type="term" value="C:PRC1 complex"/>
    <property type="evidence" value="ECO:0007669"/>
    <property type="project" value="TreeGrafter"/>
</dbReference>
<dbReference type="AlphaFoldDB" id="A0A8S3RF01"/>
<evidence type="ECO:0000256" key="2">
    <source>
        <dbReference type="ARBA" id="ARBA00022723"/>
    </source>
</evidence>
<comment type="subcellular location">
    <subcellularLocation>
        <location evidence="1">Nucleus</location>
    </subcellularLocation>
</comment>
<dbReference type="EMBL" id="CAJPWZ010001072">
    <property type="protein sequence ID" value="CAG2207173.1"/>
    <property type="molecule type" value="Genomic_DNA"/>
</dbReference>
<dbReference type="FunFam" id="3.30.40.10:FF:000033">
    <property type="entry name" value="Polycomb group RING finger protein 3"/>
    <property type="match status" value="1"/>
</dbReference>
<feature type="compositionally biased region" description="Polar residues" evidence="7">
    <location>
        <begin position="393"/>
        <end position="403"/>
    </location>
</feature>
<feature type="domain" description="RING-type" evidence="8">
    <location>
        <begin position="17"/>
        <end position="56"/>
    </location>
</feature>
<dbReference type="GO" id="GO:1990841">
    <property type="term" value="F:promoter-specific chromatin binding"/>
    <property type="evidence" value="ECO:0007669"/>
    <property type="project" value="TreeGrafter"/>
</dbReference>
<dbReference type="Pfam" id="PF16207">
    <property type="entry name" value="RAWUL"/>
    <property type="match status" value="1"/>
</dbReference>
<evidence type="ECO:0000256" key="1">
    <source>
        <dbReference type="ARBA" id="ARBA00004123"/>
    </source>
</evidence>